<feature type="transmembrane region" description="Helical" evidence="4">
    <location>
        <begin position="1027"/>
        <end position="1047"/>
    </location>
</feature>
<dbReference type="Gene3D" id="3.90.550.10">
    <property type="entry name" value="Spore Coat Polysaccharide Biosynthesis Protein SpsA, Chain A"/>
    <property type="match status" value="1"/>
</dbReference>
<sequence length="1109" mass="126659">MHPQEAVSPLIFYDAKGRRKVIVKAVLFVSIIVTVIVFYAFFRSIFSPIHLPYENVFPTTTKKMISSDEKIGDWQLQEELKLDKNRNYHHWKQWKQNADHSKPNEVYGFYVNWDENSTSSLKDHIRSLTVLVPEWYHLNRDLTITSEKRADIVKLAKDHHVKIVPLINNFTAESAGPDSSIVDRLLRAPTDQQKQVIANLEKQIEDNHFAGVNIDFESIPVQDRQALTKFMKELAFAFHQHRLLVTQDVPADDRAFDYRALSKEVDRLIVMMYDEHYTGGDPGPIASIGWFQHTLEHLPIPPEKRIIALGNYGYDWTIGGKTPAVSLTFSDIMDIAGDGDLKIKWDKLSENPYIEYENGKDKHIVWFLDSVTFYNEMKLASENGTRGFALWRIGAEDPTVWELLKNGVKKISLLRTIPSTDRVAYSGKGEILRVVHVGRNGSREFHLDPSGNLTDERYQSFPLSYDVERYGQPKEKKVVLTFDDGPNPKYTPEILDILKQFHVKADFFVVGENAGEYPDIMKRMYNEGHEIGNHTFTHPNIAETSPLRTKLELNATQRLIQEVTGHSTVLFRPPYEADAEPYLASEILPILRAQKMNYIMVGEKVDPQDWTRPAVKEIVKRVVTPILRGEGNVILLHDAGGDRTRTVEALPIIIKTLREHGYRFVTIAGLLGKKRDDVMPSVYSYDALWLPYDRAVFSGMEYFTKIVTIIFYVTIGLGIFRLLFFVYFSFKQKRRSQSHSITDDQPLVSVVIAAYNEEKVIGNAIHSILASDYPSLEVIVVDDGSRDNTAKVVGAIGRKYPNVHLIQKENGGKASAINRGFLEARGDIIVSLDADTILAPNAISLMVRHFADPHVAAVSGNVKVGNRRKLLTVWQHIEYVTGFNLERRAFDELNCITVVPGAIGAWRKQLVKQVGYVSEDTLAEDTDLTLTLLRQGYRIVYEDQAYGYTESPEDVKSLVKQRYRWSYGTLQCLWKHRKALFNPKHKSLGFIALPNMWIFQFLSQSVSPFVDLLMVISLLSNHPFKVLGFYLLFVAIDLFASLFAFSLEKENPKPLLWLVVQRFIYRQIMTYVVIKSILSAIQGVEVGWNKLKRFGSVERSFSQNKTSIS</sequence>
<protein>
    <submittedName>
        <fullName evidence="7">Glycosyl transferase family 2</fullName>
    </submittedName>
</protein>
<dbReference type="CDD" id="cd06423">
    <property type="entry name" value="CESA_like"/>
    <property type="match status" value="1"/>
</dbReference>
<dbReference type="Gene3D" id="3.10.50.10">
    <property type="match status" value="1"/>
</dbReference>
<dbReference type="InterPro" id="IPR029044">
    <property type="entry name" value="Nucleotide-diphossugar_trans"/>
</dbReference>
<dbReference type="InterPro" id="IPR001223">
    <property type="entry name" value="Glyco_hydro18_cat"/>
</dbReference>
<feature type="domain" description="NodB homology" evidence="5">
    <location>
        <begin position="476"/>
        <end position="665"/>
    </location>
</feature>
<evidence type="ECO:0000259" key="6">
    <source>
        <dbReference type="PROSITE" id="PS51910"/>
    </source>
</evidence>
<dbReference type="Gene3D" id="3.20.20.370">
    <property type="entry name" value="Glycoside hydrolase/deacetylase"/>
    <property type="match status" value="1"/>
</dbReference>
<evidence type="ECO:0000256" key="3">
    <source>
        <dbReference type="ARBA" id="ARBA00022679"/>
    </source>
</evidence>
<keyword evidence="3 7" id="KW-0808">Transferase</keyword>
<accession>A0A679FP99</accession>
<dbReference type="InterPro" id="IPR011583">
    <property type="entry name" value="Chitinase_II/V-like_cat"/>
</dbReference>
<evidence type="ECO:0000256" key="1">
    <source>
        <dbReference type="ARBA" id="ARBA00006739"/>
    </source>
</evidence>
<organism evidence="7 8">
    <name type="scientific">Geobacillus subterraneus</name>
    <dbReference type="NCBI Taxonomy" id="129338"/>
    <lineage>
        <taxon>Bacteria</taxon>
        <taxon>Bacillati</taxon>
        <taxon>Bacillota</taxon>
        <taxon>Bacilli</taxon>
        <taxon>Bacillales</taxon>
        <taxon>Anoxybacillaceae</taxon>
        <taxon>Geobacillus</taxon>
    </lineage>
</organism>
<dbReference type="InterPro" id="IPR029070">
    <property type="entry name" value="Chitinase_insertion_sf"/>
</dbReference>
<dbReference type="EMBL" id="AP022557">
    <property type="protein sequence ID" value="BBW96435.1"/>
    <property type="molecule type" value="Genomic_DNA"/>
</dbReference>
<dbReference type="GO" id="GO:0005975">
    <property type="term" value="P:carbohydrate metabolic process"/>
    <property type="evidence" value="ECO:0007669"/>
    <property type="project" value="InterPro"/>
</dbReference>
<dbReference type="GO" id="GO:0016810">
    <property type="term" value="F:hydrolase activity, acting on carbon-nitrogen (but not peptide) bonds"/>
    <property type="evidence" value="ECO:0007669"/>
    <property type="project" value="InterPro"/>
</dbReference>
<evidence type="ECO:0000313" key="8">
    <source>
        <dbReference type="Proteomes" id="UP000501421"/>
    </source>
</evidence>
<feature type="transmembrane region" description="Helical" evidence="4">
    <location>
        <begin position="21"/>
        <end position="42"/>
    </location>
</feature>
<feature type="domain" description="GH18" evidence="6">
    <location>
        <begin position="104"/>
        <end position="411"/>
    </location>
</feature>
<dbReference type="Proteomes" id="UP000501421">
    <property type="component" value="Chromosome"/>
</dbReference>
<dbReference type="PROSITE" id="PS51910">
    <property type="entry name" value="GH18_2"/>
    <property type="match status" value="1"/>
</dbReference>
<dbReference type="GO" id="GO:0016757">
    <property type="term" value="F:glycosyltransferase activity"/>
    <property type="evidence" value="ECO:0007669"/>
    <property type="project" value="UniProtKB-KW"/>
</dbReference>
<dbReference type="PANTHER" id="PTHR43630:SF1">
    <property type="entry name" value="POLY-BETA-1,6-N-ACETYL-D-GLUCOSAMINE SYNTHASE"/>
    <property type="match status" value="1"/>
</dbReference>
<reference evidence="8" key="1">
    <citation type="journal article" date="2020" name="Microbiol. Resour. Announc.">
        <title>Complete Genome Sequence of Geobacillus sp. Strain E55-1, Isolated from Mine Geyser in Japan.</title>
        <authorList>
            <person name="Miyazaki K."/>
            <person name="Hase E."/>
            <person name="Tokito N."/>
        </authorList>
    </citation>
    <scope>NUCLEOTIDE SEQUENCE [LARGE SCALE GENOMIC DNA]</scope>
    <source>
        <strain evidence="8">E55-1</strain>
    </source>
</reference>
<dbReference type="InterPro" id="IPR017853">
    <property type="entry name" value="GH"/>
</dbReference>
<dbReference type="SMART" id="SM00636">
    <property type="entry name" value="Glyco_18"/>
    <property type="match status" value="1"/>
</dbReference>
<evidence type="ECO:0000256" key="2">
    <source>
        <dbReference type="ARBA" id="ARBA00022676"/>
    </source>
</evidence>
<dbReference type="SUPFAM" id="SSF88713">
    <property type="entry name" value="Glycoside hydrolase/deacetylase"/>
    <property type="match status" value="1"/>
</dbReference>
<dbReference type="AlphaFoldDB" id="A0A679FP99"/>
<feature type="transmembrane region" description="Helical" evidence="4">
    <location>
        <begin position="709"/>
        <end position="730"/>
    </location>
</feature>
<dbReference type="Pfam" id="PF01522">
    <property type="entry name" value="Polysacc_deac_1"/>
    <property type="match status" value="1"/>
</dbReference>
<evidence type="ECO:0000256" key="4">
    <source>
        <dbReference type="SAM" id="Phobius"/>
    </source>
</evidence>
<feature type="transmembrane region" description="Helical" evidence="4">
    <location>
        <begin position="987"/>
        <end position="1007"/>
    </location>
</feature>
<gene>
    <name evidence="7" type="ORF">GsuE55_12680</name>
</gene>
<dbReference type="SUPFAM" id="SSF51445">
    <property type="entry name" value="(Trans)glycosidases"/>
    <property type="match status" value="1"/>
</dbReference>
<keyword evidence="2" id="KW-0328">Glycosyltransferase</keyword>
<comment type="similarity">
    <text evidence="1">Belongs to the glycosyltransferase 2 family.</text>
</comment>
<keyword evidence="4" id="KW-0812">Transmembrane</keyword>
<dbReference type="GO" id="GO:0008061">
    <property type="term" value="F:chitin binding"/>
    <property type="evidence" value="ECO:0007669"/>
    <property type="project" value="InterPro"/>
</dbReference>
<keyword evidence="4" id="KW-0472">Membrane</keyword>
<dbReference type="Pfam" id="PF13641">
    <property type="entry name" value="Glyco_tranf_2_3"/>
    <property type="match status" value="1"/>
</dbReference>
<evidence type="ECO:0000313" key="7">
    <source>
        <dbReference type="EMBL" id="BBW96435.1"/>
    </source>
</evidence>
<dbReference type="Gene3D" id="3.20.20.80">
    <property type="entry name" value="Glycosidases"/>
    <property type="match status" value="1"/>
</dbReference>
<keyword evidence="4" id="KW-1133">Transmembrane helix</keyword>
<evidence type="ECO:0000259" key="5">
    <source>
        <dbReference type="PROSITE" id="PS51677"/>
    </source>
</evidence>
<name>A0A679FP99_9BACL</name>
<proteinExistence type="inferred from homology"/>
<dbReference type="SUPFAM" id="SSF53448">
    <property type="entry name" value="Nucleotide-diphospho-sugar transferases"/>
    <property type="match status" value="1"/>
</dbReference>
<dbReference type="CDD" id="cd10962">
    <property type="entry name" value="CE4_GT2-like"/>
    <property type="match status" value="1"/>
</dbReference>
<dbReference type="InterPro" id="IPR002509">
    <property type="entry name" value="NODB_dom"/>
</dbReference>
<dbReference type="InterPro" id="IPR011330">
    <property type="entry name" value="Glyco_hydro/deAcase_b/a-brl"/>
</dbReference>
<dbReference type="PANTHER" id="PTHR43630">
    <property type="entry name" value="POLY-BETA-1,6-N-ACETYL-D-GLUCOSAMINE SYNTHASE"/>
    <property type="match status" value="1"/>
</dbReference>
<dbReference type="Pfam" id="PF00704">
    <property type="entry name" value="Glyco_hydro_18"/>
    <property type="match status" value="1"/>
</dbReference>
<keyword evidence="8" id="KW-1185">Reference proteome</keyword>
<dbReference type="PROSITE" id="PS51677">
    <property type="entry name" value="NODB"/>
    <property type="match status" value="1"/>
</dbReference>